<evidence type="ECO:0000256" key="3">
    <source>
        <dbReference type="ARBA" id="ARBA00022679"/>
    </source>
</evidence>
<reference evidence="5" key="1">
    <citation type="submission" date="2020-09" db="EMBL/GenBank/DDBJ databases">
        <title>Genome-Enabled Discovery of Anthraquinone Biosynthesis in Senna tora.</title>
        <authorList>
            <person name="Kang S.-H."/>
            <person name="Pandey R.P."/>
            <person name="Lee C.-M."/>
            <person name="Sim J.-S."/>
            <person name="Jeong J.-T."/>
            <person name="Choi B.-S."/>
            <person name="Jung M."/>
            <person name="Ginzburg D."/>
            <person name="Zhao K."/>
            <person name="Won S.Y."/>
            <person name="Oh T.-J."/>
            <person name="Yu Y."/>
            <person name="Kim N.-H."/>
            <person name="Lee O.R."/>
            <person name="Lee T.-H."/>
            <person name="Bashyal P."/>
            <person name="Kim T.-S."/>
            <person name="Lee W.-H."/>
            <person name="Kawkins C."/>
            <person name="Kim C.-K."/>
            <person name="Kim J.S."/>
            <person name="Ahn B.O."/>
            <person name="Rhee S.Y."/>
            <person name="Sohng J.K."/>
        </authorList>
    </citation>
    <scope>NUCLEOTIDE SEQUENCE</scope>
    <source>
        <tissue evidence="5">Leaf</tissue>
    </source>
</reference>
<dbReference type="InterPro" id="IPR051419">
    <property type="entry name" value="Lys/N-term_MeTrsfase_sf"/>
</dbReference>
<dbReference type="OrthoDB" id="2016285at2759"/>
<feature type="compositionally biased region" description="Basic and acidic residues" evidence="4">
    <location>
        <begin position="430"/>
        <end position="441"/>
    </location>
</feature>
<dbReference type="PANTHER" id="PTHR12176">
    <property type="entry name" value="SAM-DEPENDENT METHYLTRANSFERASE SUPERFAMILY PROTEIN"/>
    <property type="match status" value="1"/>
</dbReference>
<dbReference type="AlphaFoldDB" id="A0A834TUM6"/>
<keyword evidence="2" id="KW-0489">Methyltransferase</keyword>
<sequence length="451" mass="50679">MRGSSALPLTKLALPSIANDTFLLTFPISAIRLRHSFCFRSNTTRTRKPFFTHRVKANADFSSASVSAQHREEDDDDDDDESFRVLTAVKSDYNDIMIVDTPKSRMLLLDSSRTSSFSLSFFLSLNLVWSLNYCVHSILYKEKKWTGSYWDEFATLPAIVPEGPIAILGLGGGTAAHLMLDLWPSLQLEGWEIDQILIDKARDYFGLSGLEKPTKDGGILTVHIDDVFVPSENLQRRYAGIVVDLFSDGKVLPQLQEVSTWLELHERLMPGGRFMVNCGGNDGESKATDAETLSSDKIWLQIPALRALSKVFPGQLNWKRMPKENGENFMALTGSLPDLESWSASLPPPLSTNVKHWRPFIGYSFGNVTENLSFWYQSSTIWGMVNTIMEGKMDSIERDFGTVKRDINTMKKHIPEIKESIGKLVKRVANKDEGQRMEDSGFMKGKSSEGQ</sequence>
<dbReference type="PANTHER" id="PTHR12176:SF76">
    <property type="entry name" value="S-ADENOSYL-L-METHIONINE-DEPENDENT METHYLTRANSFERASES SUPERFAMILY PROTEIN"/>
    <property type="match status" value="1"/>
</dbReference>
<dbReference type="GO" id="GO:0008168">
    <property type="term" value="F:methyltransferase activity"/>
    <property type="evidence" value="ECO:0007669"/>
    <property type="project" value="UniProtKB-KW"/>
</dbReference>
<dbReference type="EMBL" id="JAAIUW010000007">
    <property type="protein sequence ID" value="KAF7824444.1"/>
    <property type="molecule type" value="Genomic_DNA"/>
</dbReference>
<name>A0A834TUM6_9FABA</name>
<comment type="caution">
    <text evidence="5">The sequence shown here is derived from an EMBL/GenBank/DDBJ whole genome shotgun (WGS) entry which is preliminary data.</text>
</comment>
<dbReference type="FunFam" id="3.40.50.150:FF:000236">
    <property type="entry name" value="S-adenosyl-L-methionine-dependent methyltransferases superfamily protein"/>
    <property type="match status" value="1"/>
</dbReference>
<comment type="similarity">
    <text evidence="1">Belongs to the methyltransferase superfamily.</text>
</comment>
<evidence type="ECO:0000313" key="5">
    <source>
        <dbReference type="EMBL" id="KAF7824444.1"/>
    </source>
</evidence>
<feature type="region of interest" description="Disordered" evidence="4">
    <location>
        <begin position="430"/>
        <end position="451"/>
    </location>
</feature>
<evidence type="ECO:0000256" key="2">
    <source>
        <dbReference type="ARBA" id="ARBA00022603"/>
    </source>
</evidence>
<organism evidence="5 6">
    <name type="scientific">Senna tora</name>
    <dbReference type="NCBI Taxonomy" id="362788"/>
    <lineage>
        <taxon>Eukaryota</taxon>
        <taxon>Viridiplantae</taxon>
        <taxon>Streptophyta</taxon>
        <taxon>Embryophyta</taxon>
        <taxon>Tracheophyta</taxon>
        <taxon>Spermatophyta</taxon>
        <taxon>Magnoliopsida</taxon>
        <taxon>eudicotyledons</taxon>
        <taxon>Gunneridae</taxon>
        <taxon>Pentapetalae</taxon>
        <taxon>rosids</taxon>
        <taxon>fabids</taxon>
        <taxon>Fabales</taxon>
        <taxon>Fabaceae</taxon>
        <taxon>Caesalpinioideae</taxon>
        <taxon>Cassia clade</taxon>
        <taxon>Senna</taxon>
    </lineage>
</organism>
<evidence type="ECO:0000256" key="1">
    <source>
        <dbReference type="ARBA" id="ARBA00008361"/>
    </source>
</evidence>
<dbReference type="InterPro" id="IPR029063">
    <property type="entry name" value="SAM-dependent_MTases_sf"/>
</dbReference>
<dbReference type="Proteomes" id="UP000634136">
    <property type="component" value="Unassembled WGS sequence"/>
</dbReference>
<gene>
    <name evidence="5" type="ORF">G2W53_022588</name>
</gene>
<proteinExistence type="inferred from homology"/>
<dbReference type="Gene3D" id="3.40.50.150">
    <property type="entry name" value="Vaccinia Virus protein VP39"/>
    <property type="match status" value="1"/>
</dbReference>
<protein>
    <submittedName>
        <fullName evidence="5">Putative spermidine synthase</fullName>
    </submittedName>
</protein>
<keyword evidence="3" id="KW-0808">Transferase</keyword>
<accession>A0A834TUM6</accession>
<dbReference type="GO" id="GO:0032259">
    <property type="term" value="P:methylation"/>
    <property type="evidence" value="ECO:0007669"/>
    <property type="project" value="UniProtKB-KW"/>
</dbReference>
<keyword evidence="6" id="KW-1185">Reference proteome</keyword>
<evidence type="ECO:0000256" key="4">
    <source>
        <dbReference type="SAM" id="MobiDB-lite"/>
    </source>
</evidence>
<dbReference type="SUPFAM" id="SSF53335">
    <property type="entry name" value="S-adenosyl-L-methionine-dependent methyltransferases"/>
    <property type="match status" value="1"/>
</dbReference>
<evidence type="ECO:0000313" key="6">
    <source>
        <dbReference type="Proteomes" id="UP000634136"/>
    </source>
</evidence>